<feature type="transmembrane region" description="Helical" evidence="6">
    <location>
        <begin position="516"/>
        <end position="537"/>
    </location>
</feature>
<evidence type="ECO:0008006" key="9">
    <source>
        <dbReference type="Google" id="ProtNLM"/>
    </source>
</evidence>
<feature type="transmembrane region" description="Helical" evidence="6">
    <location>
        <begin position="171"/>
        <end position="189"/>
    </location>
</feature>
<dbReference type="AlphaFoldDB" id="A0A5J6MN72"/>
<feature type="transmembrane region" description="Helical" evidence="6">
    <location>
        <begin position="77"/>
        <end position="97"/>
    </location>
</feature>
<reference evidence="7 8" key="1">
    <citation type="submission" date="2019-08" db="EMBL/GenBank/DDBJ databases">
        <title>Hyperibacter terrae gen. nov., sp. nov. and Hyperibacter viscosus sp. nov., two new members in the family Rhodospirillaceae isolated from the rhizosphere of Hypericum perforatum.</title>
        <authorList>
            <person name="Noviana Z."/>
        </authorList>
    </citation>
    <scope>NUCLEOTIDE SEQUENCE [LARGE SCALE GENOMIC DNA]</scope>
    <source>
        <strain evidence="7 8">R5913</strain>
    </source>
</reference>
<feature type="transmembrane region" description="Helical" evidence="6">
    <location>
        <begin position="46"/>
        <end position="65"/>
    </location>
</feature>
<evidence type="ECO:0000313" key="8">
    <source>
        <dbReference type="Proteomes" id="UP000326202"/>
    </source>
</evidence>
<feature type="transmembrane region" description="Helical" evidence="6">
    <location>
        <begin position="247"/>
        <end position="266"/>
    </location>
</feature>
<evidence type="ECO:0000256" key="3">
    <source>
        <dbReference type="ARBA" id="ARBA00022692"/>
    </source>
</evidence>
<dbReference type="Proteomes" id="UP000326202">
    <property type="component" value="Chromosome"/>
</dbReference>
<feature type="transmembrane region" description="Helical" evidence="6">
    <location>
        <begin position="444"/>
        <end position="464"/>
    </location>
</feature>
<feature type="transmembrane region" description="Helical" evidence="6">
    <location>
        <begin position="220"/>
        <end position="241"/>
    </location>
</feature>
<sequence length="630" mass="63902">MKTALARHLILALAPRLQDRRLVAIEALLLAALLVLWIAVSHSALGSMDIAIWLMAATPLALSAMTQTMPVLAGGQGLAAGSAALLVNAMVATAPIANGADALLWILLGIAAGGAIGAVNGILIGAARLPSTAVTFATSVAVASLAQYLAANAVMAPDAAPILQDALAQGSWGLPVLLIAAVCLAGLALQRSALGRGLSAIGRRPTLAQRHALPAARWRILAYIVAGLGYGATGVFLAAQVGAIDMVMGAPLLLQIYAAVALGGGVPGLRAGSVLGSLLGALIVSATGNLLLPIGLDDYLGTGFDSIWLLLGVALCIALVRRHPGSAISAPPMPASSGAPNGLPLLALGLASILLLMLIQPGNRDLLTIAALLPLLAVGQGAVLRAGGFDLAMPALIAFAGMTVVTLTQGQNENLPLSLLAILTLALGIGWVQGSLAPRLHRGIVVLSLAIGGLLLTAADALVVESPSGFAPPALTMLATTRWLGLPPIVWLAVPSFLALGWGVDRYGRGWRRGAYILSALMAALFGLMMAGFAGQYKIGFADTYLTPTLLAATLGGISFLGGRGSILAAIGASLLMTAIDSVLIMLGLPFEFRLIGFAALLLAAVAWQQQGPTSFGLQGLLPTARRTRS</sequence>
<evidence type="ECO:0000256" key="4">
    <source>
        <dbReference type="ARBA" id="ARBA00022989"/>
    </source>
</evidence>
<keyword evidence="4 6" id="KW-1133">Transmembrane helix</keyword>
<gene>
    <name evidence="7" type="ORF">FRZ44_43400</name>
</gene>
<dbReference type="KEGG" id="htq:FRZ44_43400"/>
<name>A0A5J6MN72_9PROT</name>
<organism evidence="7 8">
    <name type="scientific">Hypericibacter terrae</name>
    <dbReference type="NCBI Taxonomy" id="2602015"/>
    <lineage>
        <taxon>Bacteria</taxon>
        <taxon>Pseudomonadati</taxon>
        <taxon>Pseudomonadota</taxon>
        <taxon>Alphaproteobacteria</taxon>
        <taxon>Rhodospirillales</taxon>
        <taxon>Dongiaceae</taxon>
        <taxon>Hypericibacter</taxon>
    </lineage>
</organism>
<comment type="subcellular location">
    <subcellularLocation>
        <location evidence="1">Cell membrane</location>
        <topology evidence="1">Multi-pass membrane protein</topology>
    </subcellularLocation>
</comment>
<feature type="transmembrane region" description="Helical" evidence="6">
    <location>
        <begin position="415"/>
        <end position="432"/>
    </location>
</feature>
<feature type="transmembrane region" description="Helical" evidence="6">
    <location>
        <begin position="549"/>
        <end position="571"/>
    </location>
</feature>
<feature type="transmembrane region" description="Helical" evidence="6">
    <location>
        <begin position="484"/>
        <end position="504"/>
    </location>
</feature>
<proteinExistence type="predicted"/>
<dbReference type="Pfam" id="PF02653">
    <property type="entry name" value="BPD_transp_2"/>
    <property type="match status" value="1"/>
</dbReference>
<feature type="transmembrane region" description="Helical" evidence="6">
    <location>
        <begin position="366"/>
        <end position="384"/>
    </location>
</feature>
<keyword evidence="8" id="KW-1185">Reference proteome</keyword>
<evidence type="ECO:0000313" key="7">
    <source>
        <dbReference type="EMBL" id="QEX19028.1"/>
    </source>
</evidence>
<keyword evidence="2" id="KW-1003">Cell membrane</keyword>
<accession>A0A5J6MN72</accession>
<feature type="transmembrane region" description="Helical" evidence="6">
    <location>
        <begin position="103"/>
        <end position="126"/>
    </location>
</feature>
<dbReference type="GO" id="GO:0022857">
    <property type="term" value="F:transmembrane transporter activity"/>
    <property type="evidence" value="ECO:0007669"/>
    <property type="project" value="InterPro"/>
</dbReference>
<dbReference type="RefSeq" id="WP_151179127.1">
    <property type="nucleotide sequence ID" value="NZ_CP042906.1"/>
</dbReference>
<dbReference type="GO" id="GO:0005886">
    <property type="term" value="C:plasma membrane"/>
    <property type="evidence" value="ECO:0007669"/>
    <property type="project" value="UniProtKB-SubCell"/>
</dbReference>
<keyword evidence="5 6" id="KW-0472">Membrane</keyword>
<evidence type="ECO:0000256" key="1">
    <source>
        <dbReference type="ARBA" id="ARBA00004651"/>
    </source>
</evidence>
<feature type="transmembrane region" description="Helical" evidence="6">
    <location>
        <begin position="21"/>
        <end position="40"/>
    </location>
</feature>
<protein>
    <recommendedName>
        <fullName evidence="9">ABC transporter permease</fullName>
    </recommendedName>
</protein>
<dbReference type="InterPro" id="IPR001851">
    <property type="entry name" value="ABC_transp_permease"/>
</dbReference>
<evidence type="ECO:0000256" key="5">
    <source>
        <dbReference type="ARBA" id="ARBA00023136"/>
    </source>
</evidence>
<feature type="transmembrane region" description="Helical" evidence="6">
    <location>
        <begin position="341"/>
        <end position="360"/>
    </location>
</feature>
<feature type="transmembrane region" description="Helical" evidence="6">
    <location>
        <begin position="278"/>
        <end position="296"/>
    </location>
</feature>
<evidence type="ECO:0000256" key="2">
    <source>
        <dbReference type="ARBA" id="ARBA00022475"/>
    </source>
</evidence>
<dbReference type="EMBL" id="CP042906">
    <property type="protein sequence ID" value="QEX19028.1"/>
    <property type="molecule type" value="Genomic_DNA"/>
</dbReference>
<keyword evidence="3 6" id="KW-0812">Transmembrane</keyword>
<dbReference type="PANTHER" id="PTHR32196">
    <property type="entry name" value="ABC TRANSPORTER PERMEASE PROTEIN YPHD-RELATED-RELATED"/>
    <property type="match status" value="1"/>
</dbReference>
<feature type="transmembrane region" description="Helical" evidence="6">
    <location>
        <begin position="133"/>
        <end position="151"/>
    </location>
</feature>
<dbReference type="OrthoDB" id="6844941at2"/>
<evidence type="ECO:0000256" key="6">
    <source>
        <dbReference type="SAM" id="Phobius"/>
    </source>
</evidence>